<keyword evidence="1" id="KW-1133">Transmembrane helix</keyword>
<proteinExistence type="predicted"/>
<reference evidence="2 3" key="1">
    <citation type="journal article" date="2011" name="J. Microbiol.">
        <title>Gramella jeungdoensis sp. nov., isolated from a solar saltern in Korea.</title>
        <authorList>
            <person name="Joung Y."/>
            <person name="Kim H."/>
            <person name="Jang T."/>
            <person name="Ahn T.S."/>
            <person name="Joh K."/>
        </authorList>
    </citation>
    <scope>NUCLEOTIDE SEQUENCE [LARGE SCALE GENOMIC DNA]</scope>
    <source>
        <strain evidence="2 3">KCTC 23123</strain>
    </source>
</reference>
<evidence type="ECO:0000313" key="3">
    <source>
        <dbReference type="Proteomes" id="UP000298517"/>
    </source>
</evidence>
<sequence>MKDSKIIPENINLFHINILESDITDSKKLDKIDFHLNVAHSISHNLEDERVKIGLVINIGSKSSSNEFKALFNIDFHYKVKDLSHFYELKEDSELVFSGIFISTLIGISFSTARGIIYQRLAATNMNNIILPVVSPSKILFAKKN</sequence>
<evidence type="ECO:0000313" key="2">
    <source>
        <dbReference type="EMBL" id="TEW73884.1"/>
    </source>
</evidence>
<comment type="caution">
    <text evidence="2">The sequence shown here is derived from an EMBL/GenBank/DDBJ whole genome shotgun (WGS) entry which is preliminary data.</text>
</comment>
<feature type="transmembrane region" description="Helical" evidence="1">
    <location>
        <begin position="95"/>
        <end position="117"/>
    </location>
</feature>
<dbReference type="EMBL" id="SNQI01000003">
    <property type="protein sequence ID" value="TEW73884.1"/>
    <property type="molecule type" value="Genomic_DNA"/>
</dbReference>
<evidence type="ECO:0008006" key="4">
    <source>
        <dbReference type="Google" id="ProtNLM"/>
    </source>
</evidence>
<dbReference type="OrthoDB" id="1348257at2"/>
<evidence type="ECO:0000256" key="1">
    <source>
        <dbReference type="SAM" id="Phobius"/>
    </source>
</evidence>
<dbReference type="Proteomes" id="UP000298517">
    <property type="component" value="Unassembled WGS sequence"/>
</dbReference>
<dbReference type="RefSeq" id="WP_134248283.1">
    <property type="nucleotide sequence ID" value="NZ_SNQI01000003.1"/>
</dbReference>
<keyword evidence="3" id="KW-1185">Reference proteome</keyword>
<accession>A0A4Y8ARU6</accession>
<gene>
    <name evidence="2" type="ORF">E2488_10420</name>
</gene>
<organism evidence="2 3">
    <name type="scientific">Gramella jeungdoensis</name>
    <dbReference type="NCBI Taxonomy" id="708091"/>
    <lineage>
        <taxon>Bacteria</taxon>
        <taxon>Pseudomonadati</taxon>
        <taxon>Bacteroidota</taxon>
        <taxon>Flavobacteriia</taxon>
        <taxon>Flavobacteriales</taxon>
        <taxon>Flavobacteriaceae</taxon>
        <taxon>Christiangramia</taxon>
    </lineage>
</organism>
<protein>
    <recommendedName>
        <fullName evidence="4">Preprotein translocase subunit SecB</fullName>
    </recommendedName>
</protein>
<dbReference type="AlphaFoldDB" id="A0A4Y8ARU6"/>
<name>A0A4Y8ARU6_9FLAO</name>
<keyword evidence="1" id="KW-0812">Transmembrane</keyword>
<keyword evidence="1" id="KW-0472">Membrane</keyword>